<protein>
    <submittedName>
        <fullName evidence="1">MmcQ/YjbR family DNA-binding protein</fullName>
    </submittedName>
</protein>
<comment type="caution">
    <text evidence="1">The sequence shown here is derived from an EMBL/GenBank/DDBJ whole genome shotgun (WGS) entry which is preliminary data.</text>
</comment>
<dbReference type="InterPro" id="IPR038056">
    <property type="entry name" value="YjbR-like_sf"/>
</dbReference>
<keyword evidence="1" id="KW-0238">DNA-binding</keyword>
<dbReference type="EMBL" id="JALNMH010000005">
    <property type="protein sequence ID" value="MCK7593466.1"/>
    <property type="molecule type" value="Genomic_DNA"/>
</dbReference>
<dbReference type="Proteomes" id="UP001431449">
    <property type="component" value="Unassembled WGS sequence"/>
</dbReference>
<reference evidence="1" key="1">
    <citation type="submission" date="2022-04" db="EMBL/GenBank/DDBJ databases">
        <title>Lysobacter sp. CAU 1642 isolated from sea sand.</title>
        <authorList>
            <person name="Kim W."/>
        </authorList>
    </citation>
    <scope>NUCLEOTIDE SEQUENCE</scope>
    <source>
        <strain evidence="1">CAU 1642</strain>
    </source>
</reference>
<accession>A0ABT0GG05</accession>
<dbReference type="Pfam" id="PF04237">
    <property type="entry name" value="YjbR"/>
    <property type="match status" value="1"/>
</dbReference>
<dbReference type="InterPro" id="IPR058532">
    <property type="entry name" value="YjbR/MT2646/Rv2570-like"/>
</dbReference>
<organism evidence="1 2">
    <name type="scientific">Pseudomarimonas salicorniae</name>
    <dbReference type="NCBI Taxonomy" id="2933270"/>
    <lineage>
        <taxon>Bacteria</taxon>
        <taxon>Pseudomonadati</taxon>
        <taxon>Pseudomonadota</taxon>
        <taxon>Gammaproteobacteria</taxon>
        <taxon>Lysobacterales</taxon>
        <taxon>Lysobacteraceae</taxon>
        <taxon>Pseudomarimonas</taxon>
    </lineage>
</organism>
<name>A0ABT0GG05_9GAMM</name>
<keyword evidence="2" id="KW-1185">Reference proteome</keyword>
<proteinExistence type="predicted"/>
<dbReference type="GO" id="GO:0003677">
    <property type="term" value="F:DNA binding"/>
    <property type="evidence" value="ECO:0007669"/>
    <property type="project" value="UniProtKB-KW"/>
</dbReference>
<sequence>MKLDAVRALALALPETTEAPHHHYTSFRVNGKIFATAPPEGNALHLFVSETDRERALALDPDCLEPLFWGGKVAGLRLTLGKARKATVASLLRQAWRHKAPARLAATLSRADSD</sequence>
<evidence type="ECO:0000313" key="2">
    <source>
        <dbReference type="Proteomes" id="UP001431449"/>
    </source>
</evidence>
<evidence type="ECO:0000313" key="1">
    <source>
        <dbReference type="EMBL" id="MCK7593466.1"/>
    </source>
</evidence>
<gene>
    <name evidence="1" type="ORF">M0G41_07275</name>
</gene>
<dbReference type="RefSeq" id="WP_248207047.1">
    <property type="nucleotide sequence ID" value="NZ_JALNMH010000005.1"/>
</dbReference>
<dbReference type="SUPFAM" id="SSF142906">
    <property type="entry name" value="YjbR-like"/>
    <property type="match status" value="1"/>
</dbReference>